<proteinExistence type="inferred from homology"/>
<evidence type="ECO:0000256" key="1">
    <source>
        <dbReference type="ARBA" id="ARBA00029457"/>
    </source>
</evidence>
<dbReference type="FunCoup" id="A0A8P0PPR9">
    <property type="interactions" value="1"/>
</dbReference>
<reference evidence="2" key="2">
    <citation type="submission" date="2025-08" db="UniProtKB">
        <authorList>
            <consortium name="Ensembl"/>
        </authorList>
    </citation>
    <scope>IDENTIFICATION</scope>
</reference>
<dbReference type="Ensembl" id="ENSCAFT00000075683.2">
    <property type="protein sequence ID" value="ENSCAFP00000073853.1"/>
    <property type="gene ID" value="ENSCAFG00000007621.5"/>
</dbReference>
<sequence length="138" mass="15351">LAKMPLVVEDVMRLLCSIAEERKMQAAVKHSGKGALVTGAVAFLGGLVGGPPGLAVEEKAWSPLDAWISRLSKSVPQALMELPADKKQKLLNECKGIIRDLKYTDDKMLNRLVMGSEDLKQQLMWKLKKYLNELQYVD</sequence>
<dbReference type="PANTHER" id="PTHR31493:SF1">
    <property type="entry name" value="PROTEIN C19ORF12"/>
    <property type="match status" value="1"/>
</dbReference>
<protein>
    <submittedName>
        <fullName evidence="2">Chromosome 1 C19orf12 homolog</fullName>
    </submittedName>
</protein>
<dbReference type="InterPro" id="IPR033369">
    <property type="entry name" value="C19orf12"/>
</dbReference>
<evidence type="ECO:0000313" key="3">
    <source>
        <dbReference type="Proteomes" id="UP000002254"/>
    </source>
</evidence>
<name>A0A8P0PPR9_CANLF</name>
<organism evidence="2 3">
    <name type="scientific">Canis lupus familiaris</name>
    <name type="common">Dog</name>
    <name type="synonym">Canis familiaris</name>
    <dbReference type="NCBI Taxonomy" id="9615"/>
    <lineage>
        <taxon>Eukaryota</taxon>
        <taxon>Metazoa</taxon>
        <taxon>Chordata</taxon>
        <taxon>Craniata</taxon>
        <taxon>Vertebrata</taxon>
        <taxon>Euteleostomi</taxon>
        <taxon>Mammalia</taxon>
        <taxon>Eutheria</taxon>
        <taxon>Laurasiatheria</taxon>
        <taxon>Carnivora</taxon>
        <taxon>Caniformia</taxon>
        <taxon>Canidae</taxon>
        <taxon>Canis</taxon>
    </lineage>
</organism>
<comment type="similarity">
    <text evidence="1">Belongs to the C19orf12 family.</text>
</comment>
<dbReference type="PANTHER" id="PTHR31493">
    <property type="entry name" value="NAZO FAMILY MEMBER"/>
    <property type="match status" value="1"/>
</dbReference>
<reference evidence="2 3" key="1">
    <citation type="journal article" date="2005" name="Nature">
        <title>Genome sequence, comparative analysis and haplotype structure of the domestic dog.</title>
        <authorList>
            <consortium name="Broad Sequencing Platform"/>
            <person name="Lindblad-Toh K."/>
            <person name="Wade C.M."/>
            <person name="Mikkelsen T.S."/>
            <person name="Karlsson E.K."/>
            <person name="Jaffe D.B."/>
            <person name="Kamal M."/>
            <person name="Clamp M."/>
            <person name="Chang J.L."/>
            <person name="Kulbokas E.J. III"/>
            <person name="Zody M.C."/>
            <person name="Mauceli E."/>
            <person name="Xie X."/>
            <person name="Breen M."/>
            <person name="Wayne R.K."/>
            <person name="Ostrander E.A."/>
            <person name="Ponting C.P."/>
            <person name="Galibert F."/>
            <person name="Smith D.R."/>
            <person name="DeJong P.J."/>
            <person name="Kirkness E."/>
            <person name="Alvarez P."/>
            <person name="Biagi T."/>
            <person name="Brockman W."/>
            <person name="Butler J."/>
            <person name="Chin C.W."/>
            <person name="Cook A."/>
            <person name="Cuff J."/>
            <person name="Daly M.J."/>
            <person name="DeCaprio D."/>
            <person name="Gnerre S."/>
            <person name="Grabherr M."/>
            <person name="Kellis M."/>
            <person name="Kleber M."/>
            <person name="Bardeleben C."/>
            <person name="Goodstadt L."/>
            <person name="Heger A."/>
            <person name="Hitte C."/>
            <person name="Kim L."/>
            <person name="Koepfli K.P."/>
            <person name="Parker H.G."/>
            <person name="Pollinger J.P."/>
            <person name="Searle S.M."/>
            <person name="Sutter N.B."/>
            <person name="Thomas R."/>
            <person name="Webber C."/>
            <person name="Baldwin J."/>
            <person name="Abebe A."/>
            <person name="Abouelleil A."/>
            <person name="Aftuck L."/>
            <person name="Ait-Zahra M."/>
            <person name="Aldredge T."/>
            <person name="Allen N."/>
            <person name="An P."/>
            <person name="Anderson S."/>
            <person name="Antoine C."/>
            <person name="Arachchi H."/>
            <person name="Aslam A."/>
            <person name="Ayotte L."/>
            <person name="Bachantsang P."/>
            <person name="Barry A."/>
            <person name="Bayul T."/>
            <person name="Benamara M."/>
            <person name="Berlin A."/>
            <person name="Bessette D."/>
            <person name="Blitshteyn B."/>
            <person name="Bloom T."/>
            <person name="Blye J."/>
            <person name="Boguslavskiy L."/>
            <person name="Bonnet C."/>
            <person name="Boukhgalter B."/>
            <person name="Brown A."/>
            <person name="Cahill P."/>
            <person name="Calixte N."/>
            <person name="Camarata J."/>
            <person name="Cheshatsang Y."/>
            <person name="Chu J."/>
            <person name="Citroen M."/>
            <person name="Collymore A."/>
            <person name="Cooke P."/>
            <person name="Dawoe T."/>
            <person name="Daza R."/>
            <person name="Decktor K."/>
            <person name="DeGray S."/>
            <person name="Dhargay N."/>
            <person name="Dooley K."/>
            <person name="Dooley K."/>
            <person name="Dorje P."/>
            <person name="Dorjee K."/>
            <person name="Dorris L."/>
            <person name="Duffey N."/>
            <person name="Dupes A."/>
            <person name="Egbiremolen O."/>
            <person name="Elong R."/>
            <person name="Falk J."/>
            <person name="Farina A."/>
            <person name="Faro S."/>
            <person name="Ferguson D."/>
            <person name="Ferreira P."/>
            <person name="Fisher S."/>
            <person name="FitzGerald M."/>
            <person name="Foley K."/>
            <person name="Foley C."/>
            <person name="Franke A."/>
            <person name="Friedrich D."/>
            <person name="Gage D."/>
            <person name="Garber M."/>
            <person name="Gearin G."/>
            <person name="Giannoukos G."/>
            <person name="Goode T."/>
            <person name="Goyette A."/>
            <person name="Graham J."/>
            <person name="Grandbois E."/>
            <person name="Gyaltsen K."/>
            <person name="Hafez N."/>
            <person name="Hagopian D."/>
            <person name="Hagos B."/>
            <person name="Hall J."/>
            <person name="Healy C."/>
            <person name="Hegarty R."/>
            <person name="Honan T."/>
            <person name="Horn A."/>
            <person name="Houde N."/>
            <person name="Hughes L."/>
            <person name="Hunnicutt L."/>
            <person name="Husby M."/>
            <person name="Jester B."/>
            <person name="Jones C."/>
            <person name="Kamat A."/>
            <person name="Kanga B."/>
            <person name="Kells C."/>
            <person name="Khazanovich D."/>
            <person name="Kieu A.C."/>
            <person name="Kisner P."/>
            <person name="Kumar M."/>
            <person name="Lance K."/>
            <person name="Landers T."/>
            <person name="Lara M."/>
            <person name="Lee W."/>
            <person name="Leger J.P."/>
            <person name="Lennon N."/>
            <person name="Leuper L."/>
            <person name="LeVine S."/>
            <person name="Liu J."/>
            <person name="Liu X."/>
            <person name="Lokyitsang Y."/>
            <person name="Lokyitsang T."/>
            <person name="Lui A."/>
            <person name="Macdonald J."/>
            <person name="Major J."/>
            <person name="Marabella R."/>
            <person name="Maru K."/>
            <person name="Matthews C."/>
            <person name="McDonough S."/>
            <person name="Mehta T."/>
            <person name="Meldrim J."/>
            <person name="Melnikov A."/>
            <person name="Meneus L."/>
            <person name="Mihalev A."/>
            <person name="Mihova T."/>
            <person name="Miller K."/>
            <person name="Mittelman R."/>
            <person name="Mlenga V."/>
            <person name="Mulrain L."/>
            <person name="Munson G."/>
            <person name="Navidi A."/>
            <person name="Naylor J."/>
            <person name="Nguyen T."/>
            <person name="Nguyen N."/>
            <person name="Nguyen C."/>
            <person name="Nguyen T."/>
            <person name="Nicol R."/>
            <person name="Norbu N."/>
            <person name="Norbu C."/>
            <person name="Novod N."/>
            <person name="Nyima T."/>
            <person name="Olandt P."/>
            <person name="O'Neill B."/>
            <person name="O'Neill K."/>
            <person name="Osman S."/>
            <person name="Oyono L."/>
            <person name="Patti C."/>
            <person name="Perrin D."/>
            <person name="Phunkhang P."/>
            <person name="Pierre F."/>
            <person name="Priest M."/>
            <person name="Rachupka A."/>
            <person name="Raghuraman S."/>
            <person name="Rameau R."/>
            <person name="Ray V."/>
            <person name="Raymond C."/>
            <person name="Rege F."/>
            <person name="Rise C."/>
            <person name="Rogers J."/>
            <person name="Rogov P."/>
            <person name="Sahalie J."/>
            <person name="Settipalli S."/>
            <person name="Sharpe T."/>
            <person name="Shea T."/>
            <person name="Sheehan M."/>
            <person name="Sherpa N."/>
            <person name="Shi J."/>
            <person name="Shih D."/>
            <person name="Sloan J."/>
            <person name="Smith C."/>
            <person name="Sparrow T."/>
            <person name="Stalker J."/>
            <person name="Stange-Thomann N."/>
            <person name="Stavropoulos S."/>
            <person name="Stone C."/>
            <person name="Stone S."/>
            <person name="Sykes S."/>
            <person name="Tchuinga P."/>
            <person name="Tenzing P."/>
            <person name="Tesfaye S."/>
            <person name="Thoulutsang D."/>
            <person name="Thoulutsang Y."/>
            <person name="Topham K."/>
            <person name="Topping I."/>
            <person name="Tsamla T."/>
            <person name="Vassiliev H."/>
            <person name="Venkataraman V."/>
            <person name="Vo A."/>
            <person name="Wangchuk T."/>
            <person name="Wangdi T."/>
            <person name="Weiand M."/>
            <person name="Wilkinson J."/>
            <person name="Wilson A."/>
            <person name="Yadav S."/>
            <person name="Yang S."/>
            <person name="Yang X."/>
            <person name="Young G."/>
            <person name="Yu Q."/>
            <person name="Zainoun J."/>
            <person name="Zembek L."/>
            <person name="Zimmer A."/>
            <person name="Lander E.S."/>
        </authorList>
    </citation>
    <scope>NUCLEOTIDE SEQUENCE [LARGE SCALE GENOMIC DNA]</scope>
    <source>
        <strain evidence="2">Boxer</strain>
    </source>
</reference>
<evidence type="ECO:0000313" key="2">
    <source>
        <dbReference type="Ensembl" id="ENSCAFP00000073853.1"/>
    </source>
</evidence>
<dbReference type="Pfam" id="PF20721">
    <property type="entry name" value="C19orf12"/>
    <property type="match status" value="1"/>
</dbReference>
<dbReference type="Proteomes" id="UP000002254">
    <property type="component" value="Chromosome 1"/>
</dbReference>
<dbReference type="AlphaFoldDB" id="A0A8P0PPR9"/>
<accession>A0A8P0PPR9</accession>